<organism evidence="2 3">
    <name type="scientific">Trichonephila clavipes</name>
    <name type="common">Golden silk orbweaver</name>
    <name type="synonym">Nephila clavipes</name>
    <dbReference type="NCBI Taxonomy" id="2585209"/>
    <lineage>
        <taxon>Eukaryota</taxon>
        <taxon>Metazoa</taxon>
        <taxon>Ecdysozoa</taxon>
        <taxon>Arthropoda</taxon>
        <taxon>Chelicerata</taxon>
        <taxon>Arachnida</taxon>
        <taxon>Araneae</taxon>
        <taxon>Araneomorphae</taxon>
        <taxon>Entelegynae</taxon>
        <taxon>Araneoidea</taxon>
        <taxon>Nephilidae</taxon>
        <taxon>Trichonephila</taxon>
    </lineage>
</organism>
<accession>A0A8X6VQI9</accession>
<keyword evidence="3" id="KW-1185">Reference proteome</keyword>
<dbReference type="Proteomes" id="UP000887159">
    <property type="component" value="Unassembled WGS sequence"/>
</dbReference>
<sequence length="166" mass="18315">MQTVLIGGMPKILCSVPSMVLVPVVRHPWSRLLDSSRNRQYDLLCRLLHLGHFCGCIAILPFLSQFFDFLIILIVTKQQCKKNCVALKDSTSSLKGCTAIEKGSVNMESIVLISLTYSVLVSNLPYTALRSVSSVIIYIFAFQSNKLKSSTFLIVATLSVSDGLLL</sequence>
<reference evidence="2" key="1">
    <citation type="submission" date="2020-08" db="EMBL/GenBank/DDBJ databases">
        <title>Multicomponent nature underlies the extraordinary mechanical properties of spider dragline silk.</title>
        <authorList>
            <person name="Kono N."/>
            <person name="Nakamura H."/>
            <person name="Mori M."/>
            <person name="Yoshida Y."/>
            <person name="Ohtoshi R."/>
            <person name="Malay A.D."/>
            <person name="Moran D.A.P."/>
            <person name="Tomita M."/>
            <person name="Numata K."/>
            <person name="Arakawa K."/>
        </authorList>
    </citation>
    <scope>NUCLEOTIDE SEQUENCE</scope>
</reference>
<evidence type="ECO:0000313" key="2">
    <source>
        <dbReference type="EMBL" id="GFY16280.1"/>
    </source>
</evidence>
<gene>
    <name evidence="2" type="ORF">TNCV_2349251</name>
</gene>
<dbReference type="EMBL" id="BMAU01021338">
    <property type="protein sequence ID" value="GFY16280.1"/>
    <property type="molecule type" value="Genomic_DNA"/>
</dbReference>
<keyword evidence="1" id="KW-1133">Transmembrane helix</keyword>
<protein>
    <recommendedName>
        <fullName evidence="4">Vomeronasal type-1 receptor</fullName>
    </recommendedName>
</protein>
<evidence type="ECO:0008006" key="4">
    <source>
        <dbReference type="Google" id="ProtNLM"/>
    </source>
</evidence>
<evidence type="ECO:0000256" key="1">
    <source>
        <dbReference type="SAM" id="Phobius"/>
    </source>
</evidence>
<keyword evidence="1" id="KW-0472">Membrane</keyword>
<proteinExistence type="predicted"/>
<comment type="caution">
    <text evidence="2">The sequence shown here is derived from an EMBL/GenBank/DDBJ whole genome shotgun (WGS) entry which is preliminary data.</text>
</comment>
<evidence type="ECO:0000313" key="3">
    <source>
        <dbReference type="Proteomes" id="UP000887159"/>
    </source>
</evidence>
<feature type="transmembrane region" description="Helical" evidence="1">
    <location>
        <begin position="49"/>
        <end position="75"/>
    </location>
</feature>
<keyword evidence="1" id="KW-0812">Transmembrane</keyword>
<dbReference type="AlphaFoldDB" id="A0A8X6VQI9"/>
<name>A0A8X6VQI9_TRICX</name>